<dbReference type="RefSeq" id="WP_171049211.1">
    <property type="nucleotide sequence ID" value="NZ_JABDWX010000004.1"/>
</dbReference>
<gene>
    <name evidence="2" type="ORF">HJA87_12785</name>
</gene>
<comment type="caution">
    <text evidence="2">The sequence shown here is derived from an EMBL/GenBank/DDBJ whole genome shotgun (WGS) entry which is preliminary data.</text>
</comment>
<protein>
    <submittedName>
        <fullName evidence="2">Uncharacterized protein</fullName>
    </submittedName>
</protein>
<accession>A0ABS7LJ35</accession>
<keyword evidence="1" id="KW-1133">Transmembrane helix</keyword>
<feature type="transmembrane region" description="Helical" evidence="1">
    <location>
        <begin position="12"/>
        <end position="33"/>
    </location>
</feature>
<evidence type="ECO:0000256" key="1">
    <source>
        <dbReference type="SAM" id="Phobius"/>
    </source>
</evidence>
<evidence type="ECO:0000313" key="2">
    <source>
        <dbReference type="EMBL" id="MBY3590753.1"/>
    </source>
</evidence>
<dbReference type="EMBL" id="JABTXI010000004">
    <property type="protein sequence ID" value="MBY3590753.1"/>
    <property type="molecule type" value="Genomic_DNA"/>
</dbReference>
<organism evidence="2 3">
    <name type="scientific">Rhizobium bangladeshense</name>
    <dbReference type="NCBI Taxonomy" id="1138189"/>
    <lineage>
        <taxon>Bacteria</taxon>
        <taxon>Pseudomonadati</taxon>
        <taxon>Pseudomonadota</taxon>
        <taxon>Alphaproteobacteria</taxon>
        <taxon>Hyphomicrobiales</taxon>
        <taxon>Rhizobiaceae</taxon>
        <taxon>Rhizobium/Agrobacterium group</taxon>
        <taxon>Rhizobium</taxon>
    </lineage>
</organism>
<name>A0ABS7LJ35_9HYPH</name>
<reference evidence="2 3" key="1">
    <citation type="submission" date="2020-06" db="EMBL/GenBank/DDBJ databases">
        <title>Global-level population genomics: horizontal gene transfer, symbiosis and evolution in Rhizobia.</title>
        <authorList>
            <person name="Gai Y."/>
        </authorList>
    </citation>
    <scope>NUCLEOTIDE SEQUENCE [LARGE SCALE GENOMIC DNA]</scope>
    <source>
        <strain evidence="2 3">PLR6_1b</strain>
    </source>
</reference>
<proteinExistence type="predicted"/>
<dbReference type="Proteomes" id="UP000720124">
    <property type="component" value="Unassembled WGS sequence"/>
</dbReference>
<keyword evidence="1" id="KW-0472">Membrane</keyword>
<keyword evidence="3" id="KW-1185">Reference proteome</keyword>
<evidence type="ECO:0000313" key="3">
    <source>
        <dbReference type="Proteomes" id="UP000720124"/>
    </source>
</evidence>
<keyword evidence="1" id="KW-0812">Transmembrane</keyword>
<sequence>MDRTPKTAIRGMMSYVLALLVLGIVAGAVYTIYGHPTDPSEPPAAESIPQKAPAPQ</sequence>